<feature type="signal peptide" evidence="1">
    <location>
        <begin position="1"/>
        <end position="22"/>
    </location>
</feature>
<evidence type="ECO:0000313" key="3">
    <source>
        <dbReference type="Proteomes" id="UP000034301"/>
    </source>
</evidence>
<gene>
    <name evidence="2" type="ORF">UT78_C0017G0004</name>
</gene>
<name>A0A0G0T513_9BACT</name>
<keyword evidence="1" id="KW-0732">Signal</keyword>
<accession>A0A0G0T513</accession>
<protein>
    <submittedName>
        <fullName evidence="2">Carbohydrate-binding family V/XII</fullName>
    </submittedName>
</protein>
<evidence type="ECO:0000256" key="1">
    <source>
        <dbReference type="SAM" id="SignalP"/>
    </source>
</evidence>
<sequence length="369" mass="39730">MQNKKFYIVIVLVLTLSFTAKALASLTFTTDAITGTAPSTIDLGSENDLLLQTSGGKIGIGTATPYSTIDINGNLLIGNNAEDEFSYYNAPFDIPGGTGGRETKLQILNRSTRVDNHVHDWHFGFVNENLISPTGDISSTPDYYGIYSQTGFYSPFATHGTITDITSNAVVTGYSFWGDENGIANFGYTESYGQLTSVRARPQVIDAMVDQVRGVWIQPVVSHNDPLATSTVRSIMGLDVGVYNSSGGTVEEWYNIKATVGNSSGVIDKLYGLYLGPHTQGVTESYNIYSEGATSKNYFEGNVGIGAEGPSQKLEVNGGVRLNTVTVKPTCDVTVRGTFWATQGATDVKDDVEVCAKDGSNAYAWRPIY</sequence>
<proteinExistence type="predicted"/>
<dbReference type="AlphaFoldDB" id="A0A0G0T513"/>
<evidence type="ECO:0000313" key="2">
    <source>
        <dbReference type="EMBL" id="KKR42195.1"/>
    </source>
</evidence>
<reference evidence="2 3" key="1">
    <citation type="journal article" date="2015" name="Nature">
        <title>rRNA introns, odd ribosomes, and small enigmatic genomes across a large radiation of phyla.</title>
        <authorList>
            <person name="Brown C.T."/>
            <person name="Hug L.A."/>
            <person name="Thomas B.C."/>
            <person name="Sharon I."/>
            <person name="Castelle C.J."/>
            <person name="Singh A."/>
            <person name="Wilkins M.J."/>
            <person name="Williams K.H."/>
            <person name="Banfield J.F."/>
        </authorList>
    </citation>
    <scope>NUCLEOTIDE SEQUENCE [LARGE SCALE GENOMIC DNA]</scope>
</reference>
<dbReference type="Proteomes" id="UP000034301">
    <property type="component" value="Unassembled WGS sequence"/>
</dbReference>
<organism evidence="2 3">
    <name type="scientific">Candidatus Nomurabacteria bacterium GW2011_GWF2_40_12</name>
    <dbReference type="NCBI Taxonomy" id="1618776"/>
    <lineage>
        <taxon>Bacteria</taxon>
        <taxon>Candidatus Nomuraibacteriota</taxon>
    </lineage>
</organism>
<comment type="caution">
    <text evidence="2">The sequence shown here is derived from an EMBL/GenBank/DDBJ whole genome shotgun (WGS) entry which is preliminary data.</text>
</comment>
<dbReference type="EMBL" id="LBYC01000017">
    <property type="protein sequence ID" value="KKR42195.1"/>
    <property type="molecule type" value="Genomic_DNA"/>
</dbReference>
<feature type="chain" id="PRO_5002534432" evidence="1">
    <location>
        <begin position="23"/>
        <end position="369"/>
    </location>
</feature>